<keyword evidence="1" id="KW-0472">Membrane</keyword>
<keyword evidence="1" id="KW-0812">Transmembrane</keyword>
<feature type="transmembrane region" description="Helical" evidence="1">
    <location>
        <begin position="6"/>
        <end position="27"/>
    </location>
</feature>
<reference evidence="2" key="1">
    <citation type="submission" date="2018-08" db="EMBL/GenBank/DDBJ databases">
        <title>Draft genome sequences of Leuconostoc spp. and Weissella spp. with biocontrol potential.</title>
        <authorList>
            <person name="Lo R."/>
            <person name="Ho V.T.T."/>
            <person name="Turner M.S."/>
        </authorList>
    </citation>
    <scope>NUCLEOTIDE SEQUENCE</scope>
    <source>
        <strain evidence="2">156</strain>
    </source>
</reference>
<dbReference type="RefSeq" id="WP_267286863.1">
    <property type="nucleotide sequence ID" value="NZ_QVOQ01000005.1"/>
</dbReference>
<evidence type="ECO:0000313" key="2">
    <source>
        <dbReference type="EMBL" id="MCX7578179.1"/>
    </source>
</evidence>
<evidence type="ECO:0000256" key="1">
    <source>
        <dbReference type="SAM" id="Phobius"/>
    </source>
</evidence>
<gene>
    <name evidence="2" type="ORF">D0502_02030</name>
</gene>
<comment type="caution">
    <text evidence="2">The sequence shown here is derived from an EMBL/GenBank/DDBJ whole genome shotgun (WGS) entry which is preliminary data.</text>
</comment>
<organism evidence="2 3">
    <name type="scientific">Leuconostoc falkenbergense</name>
    <dbReference type="NCBI Taxonomy" id="2766470"/>
    <lineage>
        <taxon>Bacteria</taxon>
        <taxon>Bacillati</taxon>
        <taxon>Bacillota</taxon>
        <taxon>Bacilli</taxon>
        <taxon>Lactobacillales</taxon>
        <taxon>Lactobacillaceae</taxon>
        <taxon>Leuconostoc</taxon>
    </lineage>
</organism>
<accession>A0A9X3E6W2</accession>
<dbReference type="AlphaFoldDB" id="A0A9X3E6W2"/>
<name>A0A9X3E6W2_9LACO</name>
<dbReference type="EMBL" id="QVOQ01000005">
    <property type="protein sequence ID" value="MCX7578179.1"/>
    <property type="molecule type" value="Genomic_DNA"/>
</dbReference>
<sequence>MKFDTSFTITAIIAFMALISPVVTAIINNHYLAKQKSLEYLETRNQVSSQHKRELFERFLAASGAFVALPIEEQIYDQQRVILNELSVSGCLILPYFGGDDRKAIKQFLDGLSSVNKVQKINYNDMSTFNHVIFPIVQTELEKL</sequence>
<keyword evidence="1" id="KW-1133">Transmembrane helix</keyword>
<dbReference type="Proteomes" id="UP001080333">
    <property type="component" value="Unassembled WGS sequence"/>
</dbReference>
<proteinExistence type="predicted"/>
<protein>
    <submittedName>
        <fullName evidence="2">Uncharacterized protein</fullName>
    </submittedName>
</protein>
<evidence type="ECO:0000313" key="3">
    <source>
        <dbReference type="Proteomes" id="UP001080333"/>
    </source>
</evidence>